<dbReference type="EMBL" id="BKCJ010266240">
    <property type="protein sequence ID" value="GEZ33106.1"/>
    <property type="molecule type" value="Genomic_DNA"/>
</dbReference>
<sequence>MFHQEQSLTIESVIRRIMTFICVLKMDPLELHDQHITMFFLIKLDFLLMTYRSSFICCHMCIKEAQLPFLWLLLSAMPTWMSQFMKYDELMTCLMQLQAMAVELVVVAVVVLLVSLKSPSFMKRFAALCSSVEQTYD</sequence>
<protein>
    <submittedName>
        <fullName evidence="2">Uncharacterized protein</fullName>
    </submittedName>
</protein>
<keyword evidence="1" id="KW-0812">Transmembrane</keyword>
<reference evidence="2" key="1">
    <citation type="journal article" date="2019" name="Sci. Rep.">
        <title>Draft genome of Tanacetum cinerariifolium, the natural source of mosquito coil.</title>
        <authorList>
            <person name="Yamashiro T."/>
            <person name="Shiraishi A."/>
            <person name="Satake H."/>
            <person name="Nakayama K."/>
        </authorList>
    </citation>
    <scope>NUCLEOTIDE SEQUENCE</scope>
</reference>
<comment type="caution">
    <text evidence="2">The sequence shown here is derived from an EMBL/GenBank/DDBJ whole genome shotgun (WGS) entry which is preliminary data.</text>
</comment>
<proteinExistence type="predicted"/>
<dbReference type="AlphaFoldDB" id="A0A699I667"/>
<feature type="transmembrane region" description="Helical" evidence="1">
    <location>
        <begin position="67"/>
        <end position="85"/>
    </location>
</feature>
<keyword evidence="1" id="KW-0472">Membrane</keyword>
<evidence type="ECO:0000256" key="1">
    <source>
        <dbReference type="SAM" id="Phobius"/>
    </source>
</evidence>
<name>A0A699I667_TANCI</name>
<keyword evidence="1" id="KW-1133">Transmembrane helix</keyword>
<accession>A0A699I667</accession>
<feature type="transmembrane region" description="Helical" evidence="1">
    <location>
        <begin position="97"/>
        <end position="116"/>
    </location>
</feature>
<gene>
    <name evidence="2" type="ORF">Tci_505079</name>
</gene>
<feature type="transmembrane region" description="Helical" evidence="1">
    <location>
        <begin position="36"/>
        <end position="55"/>
    </location>
</feature>
<organism evidence="2">
    <name type="scientific">Tanacetum cinerariifolium</name>
    <name type="common">Dalmatian daisy</name>
    <name type="synonym">Chrysanthemum cinerariifolium</name>
    <dbReference type="NCBI Taxonomy" id="118510"/>
    <lineage>
        <taxon>Eukaryota</taxon>
        <taxon>Viridiplantae</taxon>
        <taxon>Streptophyta</taxon>
        <taxon>Embryophyta</taxon>
        <taxon>Tracheophyta</taxon>
        <taxon>Spermatophyta</taxon>
        <taxon>Magnoliopsida</taxon>
        <taxon>eudicotyledons</taxon>
        <taxon>Gunneridae</taxon>
        <taxon>Pentapetalae</taxon>
        <taxon>asterids</taxon>
        <taxon>campanulids</taxon>
        <taxon>Asterales</taxon>
        <taxon>Asteraceae</taxon>
        <taxon>Asteroideae</taxon>
        <taxon>Anthemideae</taxon>
        <taxon>Anthemidinae</taxon>
        <taxon>Tanacetum</taxon>
    </lineage>
</organism>
<evidence type="ECO:0000313" key="2">
    <source>
        <dbReference type="EMBL" id="GEZ33106.1"/>
    </source>
</evidence>